<keyword evidence="2" id="KW-1185">Reference proteome</keyword>
<reference evidence="1 2" key="1">
    <citation type="submission" date="2024-12" db="EMBL/GenBank/DDBJ databases">
        <title>Forecasting of Potato common scab and diversities of Pathogenic streptomyces spp. in china.</title>
        <authorList>
            <person name="Handique U."/>
            <person name="Wu J."/>
        </authorList>
    </citation>
    <scope>NUCLEOTIDE SEQUENCE [LARGE SCALE GENOMIC DNA]</scope>
    <source>
        <strain evidence="1 2">ZRIMU1530</strain>
    </source>
</reference>
<protein>
    <submittedName>
        <fullName evidence="1">Uncharacterized protein</fullName>
    </submittedName>
</protein>
<organism evidence="1 2">
    <name type="scientific">Streptomyces niveiscabiei</name>
    <dbReference type="NCBI Taxonomy" id="164115"/>
    <lineage>
        <taxon>Bacteria</taxon>
        <taxon>Bacillati</taxon>
        <taxon>Actinomycetota</taxon>
        <taxon>Actinomycetes</taxon>
        <taxon>Kitasatosporales</taxon>
        <taxon>Streptomycetaceae</taxon>
        <taxon>Streptomyces</taxon>
    </lineage>
</organism>
<dbReference type="EMBL" id="JBJVNI010000005">
    <property type="protein sequence ID" value="MFM9609035.1"/>
    <property type="molecule type" value="Genomic_DNA"/>
</dbReference>
<sequence>MPLPEDALQQARAAYEEHARTCRQCHFDTVPCAVSKHLMRVYNNARRQKARANSPAR</sequence>
<proteinExistence type="predicted"/>
<evidence type="ECO:0000313" key="1">
    <source>
        <dbReference type="EMBL" id="MFM9609035.1"/>
    </source>
</evidence>
<evidence type="ECO:0000313" key="2">
    <source>
        <dbReference type="Proteomes" id="UP001631957"/>
    </source>
</evidence>
<accession>A0ABW9HLV9</accession>
<gene>
    <name evidence="1" type="ORF">ACKI18_09935</name>
</gene>
<comment type="caution">
    <text evidence="1">The sequence shown here is derived from an EMBL/GenBank/DDBJ whole genome shotgun (WGS) entry which is preliminary data.</text>
</comment>
<dbReference type="Proteomes" id="UP001631957">
    <property type="component" value="Unassembled WGS sequence"/>
</dbReference>
<name>A0ABW9HLV9_9ACTN</name>
<dbReference type="RefSeq" id="WP_165854562.1">
    <property type="nucleotide sequence ID" value="NZ_JBJVNI010000005.1"/>
</dbReference>